<feature type="transmembrane region" description="Helical" evidence="8">
    <location>
        <begin position="314"/>
        <end position="334"/>
    </location>
</feature>
<proteinExistence type="predicted"/>
<dbReference type="SMART" id="SM01381">
    <property type="entry name" value="7TM_GPCR_Srsx"/>
    <property type="match status" value="1"/>
</dbReference>
<evidence type="ECO:0000256" key="7">
    <source>
        <dbReference type="ARBA" id="ARBA00032251"/>
    </source>
</evidence>
<comment type="caution">
    <text evidence="10">The sequence shown here is derived from an EMBL/GenBank/DDBJ whole genome shotgun (WGS) entry which is preliminary data.</text>
</comment>
<dbReference type="AlphaFoldDB" id="A0A1W0WEA5"/>
<protein>
    <recommendedName>
        <fullName evidence="3">Thyrotropin-releasing hormone receptor</fullName>
    </recommendedName>
    <alternativeName>
        <fullName evidence="7">Thyroliberin receptor</fullName>
    </alternativeName>
</protein>
<feature type="domain" description="G-protein coupled receptors family 1 profile" evidence="9">
    <location>
        <begin position="68"/>
        <end position="372"/>
    </location>
</feature>
<evidence type="ECO:0000256" key="1">
    <source>
        <dbReference type="ARBA" id="ARBA00004100"/>
    </source>
</evidence>
<dbReference type="Proteomes" id="UP000192578">
    <property type="component" value="Unassembled WGS sequence"/>
</dbReference>
<keyword evidence="6 8" id="KW-0472">Membrane</keyword>
<name>A0A1W0WEA5_HYPEX</name>
<evidence type="ECO:0000256" key="3">
    <source>
        <dbReference type="ARBA" id="ARBA00018873"/>
    </source>
</evidence>
<evidence type="ECO:0000256" key="8">
    <source>
        <dbReference type="SAM" id="Phobius"/>
    </source>
</evidence>
<evidence type="ECO:0000313" key="11">
    <source>
        <dbReference type="Proteomes" id="UP000192578"/>
    </source>
</evidence>
<dbReference type="InterPro" id="IPR000276">
    <property type="entry name" value="GPCR_Rhodpsn"/>
</dbReference>
<feature type="transmembrane region" description="Helical" evidence="8">
    <location>
        <begin position="168"/>
        <end position="188"/>
    </location>
</feature>
<keyword evidence="4 8" id="KW-0812">Transmembrane</keyword>
<dbReference type="Pfam" id="PF00001">
    <property type="entry name" value="7tm_1"/>
    <property type="match status" value="1"/>
</dbReference>
<sequence>MDSSAGISDDHDRASFEFMKVLSSRREPLDDESPLFDLVSTEEAQASFTYRVWATFIQVIVFAIGLIGTGLFYVVIWKAKNLRTSTHRYLVSLASANLVILLSAVPESLVSHHIGDRWITGPVGCAAMVFTNQVGVNAASLCIMALTVDQFVIICRPGLAAAFSNWKFALKIVLCLWIFSGLYCSPWVGLAKVTIVPAIPTDYASCNLKLSAEQYLIWFLCDLAFFYFSPVLVAAGTFTFLWMTLKRRLQQHLTAPSVPWSPELQAELMKNIPGQETIELNERINQGFVNGGNHPSFCGDISLKALYDEGRSNLAVLRMLIVILAVFTLTWLPLRILLVYNSFAAAPWYNVNFLFFGKTCIYANCAVLPYLCFIVNGQLRKATATALNCNACGR</sequence>
<feature type="transmembrane region" description="Helical" evidence="8">
    <location>
        <begin position="89"/>
        <end position="106"/>
    </location>
</feature>
<reference evidence="11" key="1">
    <citation type="submission" date="2017-01" db="EMBL/GenBank/DDBJ databases">
        <title>Comparative genomics of anhydrobiosis in the tardigrade Hypsibius dujardini.</title>
        <authorList>
            <person name="Yoshida Y."/>
            <person name="Koutsovoulos G."/>
            <person name="Laetsch D."/>
            <person name="Stevens L."/>
            <person name="Kumar S."/>
            <person name="Horikawa D."/>
            <person name="Ishino K."/>
            <person name="Komine S."/>
            <person name="Tomita M."/>
            <person name="Blaxter M."/>
            <person name="Arakawa K."/>
        </authorList>
    </citation>
    <scope>NUCLEOTIDE SEQUENCE [LARGE SCALE GENOMIC DNA]</scope>
    <source>
        <strain evidence="11">Z151</strain>
    </source>
</reference>
<dbReference type="PANTHER" id="PTHR46061:SF3">
    <property type="entry name" value="THYROTROPIN-RELEASING HORMONE RECEPTOR"/>
    <property type="match status" value="1"/>
</dbReference>
<dbReference type="GO" id="GO:0004997">
    <property type="term" value="F:thyrotropin-releasing hormone receptor activity"/>
    <property type="evidence" value="ECO:0007669"/>
    <property type="project" value="InterPro"/>
</dbReference>
<evidence type="ECO:0000256" key="4">
    <source>
        <dbReference type="ARBA" id="ARBA00022692"/>
    </source>
</evidence>
<feature type="transmembrane region" description="Helical" evidence="8">
    <location>
        <begin position="354"/>
        <end position="375"/>
    </location>
</feature>
<feature type="transmembrane region" description="Helical" evidence="8">
    <location>
        <begin position="126"/>
        <end position="148"/>
    </location>
</feature>
<evidence type="ECO:0000313" key="10">
    <source>
        <dbReference type="EMBL" id="OQV13453.1"/>
    </source>
</evidence>
<keyword evidence="11" id="KW-1185">Reference proteome</keyword>
<dbReference type="Gene3D" id="1.20.1070.10">
    <property type="entry name" value="Rhodopsin 7-helix transmembrane proteins"/>
    <property type="match status" value="1"/>
</dbReference>
<dbReference type="PRINTS" id="PR00237">
    <property type="entry name" value="GPCRRHODOPSN"/>
</dbReference>
<gene>
    <name evidence="10" type="ORF">BV898_12305</name>
</gene>
<comment type="function">
    <text evidence="1">Receptor for thyrotropin-releasing hormone (TRH). Upon ligand binding, this G-protein-coupled receptor triggers activation of the phosphatidylinositol (IP3)-calcium-protein kinase C (PKC) pathway.</text>
</comment>
<keyword evidence="10" id="KW-0675">Receptor</keyword>
<dbReference type="InterPro" id="IPR002120">
    <property type="entry name" value="TRH_rcpt_1"/>
</dbReference>
<feature type="transmembrane region" description="Helical" evidence="8">
    <location>
        <begin position="56"/>
        <end position="77"/>
    </location>
</feature>
<organism evidence="10 11">
    <name type="scientific">Hypsibius exemplaris</name>
    <name type="common">Freshwater tardigrade</name>
    <dbReference type="NCBI Taxonomy" id="2072580"/>
    <lineage>
        <taxon>Eukaryota</taxon>
        <taxon>Metazoa</taxon>
        <taxon>Ecdysozoa</taxon>
        <taxon>Tardigrada</taxon>
        <taxon>Eutardigrada</taxon>
        <taxon>Parachela</taxon>
        <taxon>Hypsibioidea</taxon>
        <taxon>Hypsibiidae</taxon>
        <taxon>Hypsibius</taxon>
    </lineage>
</organism>
<dbReference type="PANTHER" id="PTHR46061">
    <property type="entry name" value="THYROTROPIN-RELEASING HORMONE RECEPTOR"/>
    <property type="match status" value="1"/>
</dbReference>
<evidence type="ECO:0000256" key="5">
    <source>
        <dbReference type="ARBA" id="ARBA00022989"/>
    </source>
</evidence>
<accession>A0A1W0WEA5</accession>
<dbReference type="OrthoDB" id="6129346at2759"/>
<evidence type="ECO:0000256" key="6">
    <source>
        <dbReference type="ARBA" id="ARBA00023136"/>
    </source>
</evidence>
<dbReference type="EMBL" id="MTYJ01000123">
    <property type="protein sequence ID" value="OQV13453.1"/>
    <property type="molecule type" value="Genomic_DNA"/>
</dbReference>
<dbReference type="SUPFAM" id="SSF81321">
    <property type="entry name" value="Family A G protein-coupled receptor-like"/>
    <property type="match status" value="1"/>
</dbReference>
<evidence type="ECO:0000259" key="9">
    <source>
        <dbReference type="PROSITE" id="PS50262"/>
    </source>
</evidence>
<dbReference type="PROSITE" id="PS50262">
    <property type="entry name" value="G_PROTEIN_RECEP_F1_2"/>
    <property type="match status" value="1"/>
</dbReference>
<evidence type="ECO:0000256" key="2">
    <source>
        <dbReference type="ARBA" id="ARBA00004370"/>
    </source>
</evidence>
<keyword evidence="5 8" id="KW-1133">Transmembrane helix</keyword>
<dbReference type="InterPro" id="IPR017452">
    <property type="entry name" value="GPCR_Rhodpsn_7TM"/>
</dbReference>
<comment type="subcellular location">
    <subcellularLocation>
        <location evidence="2">Membrane</location>
    </subcellularLocation>
</comment>
<feature type="transmembrane region" description="Helical" evidence="8">
    <location>
        <begin position="215"/>
        <end position="242"/>
    </location>
</feature>
<dbReference type="GO" id="GO:0016020">
    <property type="term" value="C:membrane"/>
    <property type="evidence" value="ECO:0007669"/>
    <property type="project" value="UniProtKB-SubCell"/>
</dbReference>